<gene>
    <name evidence="2" type="ORF">LOC62_03G003914</name>
</gene>
<feature type="region of interest" description="Disordered" evidence="1">
    <location>
        <begin position="307"/>
        <end position="332"/>
    </location>
</feature>
<dbReference type="GeneID" id="87807155"/>
<name>A0AAF1BHK4_9TREE</name>
<accession>A0AAF1BHK4</accession>
<sequence>MSESLPTLDTHPTPAIPLPLPTPENTGLKIILDGNGNHHVMDNILRFCDRSTLFAWRQVNSRFQNEADSILARHVVFQCRTYTTGDPNVSTFDLVDPMGRSLPGWREAVVFIRDVRSSSPQVIFALTQIRLGRHVRILDCPLAWATTFAGDNPPATPFPHVTACRIWYEQFPRDLNRFAKPAFTYDLGLPVESTAVVFGQLHISDPFSCCRAADRNQPRKAVYHFLPRSGDMECLDGPILYAKRQPPRWGAHTALVLVFPALDSLDDPECKTVVFANIYYVLEAAKAAGCSPTSITFVGLEAFLEEDDTPNGDSSDGTPSGSNTSNGLRSDRTKRFDHSLAAPNIIDRLRVAGDWYPYDRPDDKQGDRGPICKRAIPYLANLMETGRITNLSLEEYAATLTEKQRLIELVPSASNLLEEWILCGGKWTLRT</sequence>
<dbReference type="Proteomes" id="UP000827549">
    <property type="component" value="Chromosome 3"/>
</dbReference>
<reference evidence="2" key="1">
    <citation type="submission" date="2023-10" db="EMBL/GenBank/DDBJ databases">
        <authorList>
            <person name="Noh H."/>
        </authorList>
    </citation>
    <scope>NUCLEOTIDE SEQUENCE</scope>
    <source>
        <strain evidence="2">DUCC4014</strain>
    </source>
</reference>
<dbReference type="RefSeq" id="XP_062626429.1">
    <property type="nucleotide sequence ID" value="XM_062770445.1"/>
</dbReference>
<organism evidence="2 3">
    <name type="scientific">Vanrija pseudolonga</name>
    <dbReference type="NCBI Taxonomy" id="143232"/>
    <lineage>
        <taxon>Eukaryota</taxon>
        <taxon>Fungi</taxon>
        <taxon>Dikarya</taxon>
        <taxon>Basidiomycota</taxon>
        <taxon>Agaricomycotina</taxon>
        <taxon>Tremellomycetes</taxon>
        <taxon>Trichosporonales</taxon>
        <taxon>Trichosporonaceae</taxon>
        <taxon>Vanrija</taxon>
    </lineage>
</organism>
<feature type="compositionally biased region" description="Polar residues" evidence="1">
    <location>
        <begin position="311"/>
        <end position="328"/>
    </location>
</feature>
<keyword evidence="3" id="KW-1185">Reference proteome</keyword>
<dbReference type="EMBL" id="CP086716">
    <property type="protein sequence ID" value="WOO80397.1"/>
    <property type="molecule type" value="Genomic_DNA"/>
</dbReference>
<feature type="region of interest" description="Disordered" evidence="1">
    <location>
        <begin position="1"/>
        <end position="20"/>
    </location>
</feature>
<evidence type="ECO:0000313" key="3">
    <source>
        <dbReference type="Proteomes" id="UP000827549"/>
    </source>
</evidence>
<evidence type="ECO:0000256" key="1">
    <source>
        <dbReference type="SAM" id="MobiDB-lite"/>
    </source>
</evidence>
<evidence type="ECO:0000313" key="2">
    <source>
        <dbReference type="EMBL" id="WOO80397.1"/>
    </source>
</evidence>
<protein>
    <submittedName>
        <fullName evidence="2">Uncharacterized protein</fullName>
    </submittedName>
</protein>
<dbReference type="AlphaFoldDB" id="A0AAF1BHK4"/>
<proteinExistence type="predicted"/>